<feature type="chain" id="PRO_5015675262" description="Conjugal transfer protein" evidence="3">
    <location>
        <begin position="22"/>
        <end position="307"/>
    </location>
</feature>
<evidence type="ECO:0000256" key="2">
    <source>
        <dbReference type="ARBA" id="ARBA00022729"/>
    </source>
</evidence>
<gene>
    <name evidence="4" type="ORF">CR165_23910</name>
</gene>
<evidence type="ECO:0000256" key="3">
    <source>
        <dbReference type="SAM" id="SignalP"/>
    </source>
</evidence>
<organism evidence="4 5">
    <name type="scientific">Teichococcus aestuarii</name>
    <dbReference type="NCBI Taxonomy" id="568898"/>
    <lineage>
        <taxon>Bacteria</taxon>
        <taxon>Pseudomonadati</taxon>
        <taxon>Pseudomonadota</taxon>
        <taxon>Alphaproteobacteria</taxon>
        <taxon>Acetobacterales</taxon>
        <taxon>Roseomonadaceae</taxon>
        <taxon>Roseomonas</taxon>
    </lineage>
</organism>
<reference evidence="5" key="1">
    <citation type="submission" date="2017-10" db="EMBL/GenBank/DDBJ databases">
        <authorList>
            <person name="Toshchakov S.V."/>
            <person name="Goeva M.A."/>
        </authorList>
    </citation>
    <scope>NUCLEOTIDE SEQUENCE [LARGE SCALE GENOMIC DNA]</scope>
    <source>
        <strain evidence="5">JR1/69-1-13</strain>
    </source>
</reference>
<protein>
    <recommendedName>
        <fullName evidence="6">Conjugal transfer protein</fullName>
    </recommendedName>
</protein>
<sequence length="307" mass="32471">MSRMPALAAVLAGLTAMPAWAAQEPAPCSAGEDPRVRCITATEDRVVLLRIQPGTTALIELPPGERVVGTPASDNSLMLGAEALTRTGSAQGNATTDGNLSVAVRGNTVALKPHRDLEPQPFFVLTERDGLPQQRYRFQLETADAKDAFYSVRLRNLAAEQAQRQARWRAQSAARQQQAAEAALRQAQAAPCAATPDANFRWIGIGDARLAPAEICDNGGQIFLRFPGVQRVPAITTVLPDGTPAVANNTANPQGWVVVHANTPRLILSDGQATLCVVNKGHDPVGRKTGTGTVSPDVVLTPKAAQS</sequence>
<dbReference type="OrthoDB" id="7390264at2"/>
<evidence type="ECO:0000256" key="1">
    <source>
        <dbReference type="ARBA" id="ARBA00006135"/>
    </source>
</evidence>
<dbReference type="CDD" id="cd06911">
    <property type="entry name" value="VirB9_CagX_TrbG"/>
    <property type="match status" value="1"/>
</dbReference>
<comment type="similarity">
    <text evidence="1">Belongs to the TrbG/VirB9 family.</text>
</comment>
<proteinExistence type="inferred from homology"/>
<dbReference type="InterPro" id="IPR010258">
    <property type="entry name" value="Conjugal_tfr_TrbG/VirB9/CagX"/>
</dbReference>
<dbReference type="InterPro" id="IPR038161">
    <property type="entry name" value="VirB9/CagX/TrbG_C_sf"/>
</dbReference>
<comment type="caution">
    <text evidence="4">The sequence shown here is derived from an EMBL/GenBank/DDBJ whole genome shotgun (WGS) entry which is preliminary data.</text>
</comment>
<keyword evidence="2 3" id="KW-0732">Signal</keyword>
<dbReference type="Proteomes" id="UP000245048">
    <property type="component" value="Unassembled WGS sequence"/>
</dbReference>
<dbReference type="InterPro" id="IPR033645">
    <property type="entry name" value="VirB9/CagX/TrbG_C"/>
</dbReference>
<dbReference type="Gene3D" id="2.60.40.2500">
    <property type="match status" value="1"/>
</dbReference>
<dbReference type="AlphaFoldDB" id="A0A2U1UXB4"/>
<evidence type="ECO:0008006" key="6">
    <source>
        <dbReference type="Google" id="ProtNLM"/>
    </source>
</evidence>
<dbReference type="EMBL" id="PDOA01000057">
    <property type="protein sequence ID" value="PWC26315.1"/>
    <property type="molecule type" value="Genomic_DNA"/>
</dbReference>
<evidence type="ECO:0000313" key="4">
    <source>
        <dbReference type="EMBL" id="PWC26315.1"/>
    </source>
</evidence>
<accession>A0A2U1UXB4</accession>
<evidence type="ECO:0000313" key="5">
    <source>
        <dbReference type="Proteomes" id="UP000245048"/>
    </source>
</evidence>
<name>A0A2U1UXB4_9PROT</name>
<dbReference type="RefSeq" id="WP_109519399.1">
    <property type="nucleotide sequence ID" value="NZ_PDOA01000057.1"/>
</dbReference>
<keyword evidence="5" id="KW-1185">Reference proteome</keyword>
<dbReference type="Pfam" id="PF03524">
    <property type="entry name" value="CagX"/>
    <property type="match status" value="1"/>
</dbReference>
<feature type="signal peptide" evidence="3">
    <location>
        <begin position="1"/>
        <end position="21"/>
    </location>
</feature>